<gene>
    <name evidence="2" type="ORF">CEURO_LOCUS10686</name>
</gene>
<reference evidence="2" key="1">
    <citation type="submission" date="2022-07" db="EMBL/GenBank/DDBJ databases">
        <authorList>
            <person name="Macas J."/>
            <person name="Novak P."/>
            <person name="Neumann P."/>
        </authorList>
    </citation>
    <scope>NUCLEOTIDE SEQUENCE</scope>
</reference>
<dbReference type="OrthoDB" id="1306154at2759"/>
<keyword evidence="3" id="KW-1185">Reference proteome</keyword>
<comment type="caution">
    <text evidence="2">The sequence shown here is derived from an EMBL/GenBank/DDBJ whole genome shotgun (WGS) entry which is preliminary data.</text>
</comment>
<dbReference type="AlphaFoldDB" id="A0A9P0Z6M9"/>
<organism evidence="2 3">
    <name type="scientific">Cuscuta europaea</name>
    <name type="common">European dodder</name>
    <dbReference type="NCBI Taxonomy" id="41803"/>
    <lineage>
        <taxon>Eukaryota</taxon>
        <taxon>Viridiplantae</taxon>
        <taxon>Streptophyta</taxon>
        <taxon>Embryophyta</taxon>
        <taxon>Tracheophyta</taxon>
        <taxon>Spermatophyta</taxon>
        <taxon>Magnoliopsida</taxon>
        <taxon>eudicotyledons</taxon>
        <taxon>Gunneridae</taxon>
        <taxon>Pentapetalae</taxon>
        <taxon>asterids</taxon>
        <taxon>lamiids</taxon>
        <taxon>Solanales</taxon>
        <taxon>Convolvulaceae</taxon>
        <taxon>Cuscuteae</taxon>
        <taxon>Cuscuta</taxon>
        <taxon>Cuscuta subgen. Cuscuta</taxon>
    </lineage>
</organism>
<dbReference type="Proteomes" id="UP001152484">
    <property type="component" value="Unassembled WGS sequence"/>
</dbReference>
<name>A0A9P0Z6M9_CUSEU</name>
<feature type="domain" description="Retrovirus-related Pol polyprotein from transposon TNT 1-94-like beta-barrel" evidence="1">
    <location>
        <begin position="99"/>
        <end position="177"/>
    </location>
</feature>
<dbReference type="EMBL" id="CAMAPE010000020">
    <property type="protein sequence ID" value="CAH9089022.1"/>
    <property type="molecule type" value="Genomic_DNA"/>
</dbReference>
<sequence length="221" mass="23725">MQQQFRGPPSPQPMGIPGTLNCNSIGSSFYTPASYISCTNYASAGTSLFENNFGSVPPPIVYQICHSPGHSAVNSPSRFGQPSAPALAVPTRESSSIVWYPDSGASAHITPNEGILENKSIYSGPLTVTIANGSNLPLVTVGELTFSSPPCPLHLKSVFHVPNLKYNLLSIQKLCADKNCYVIFYKNSVCIKDHNSGEVLFKASNQGGVYPIPRLFLHPLL</sequence>
<dbReference type="InterPro" id="IPR054722">
    <property type="entry name" value="PolX-like_BBD"/>
</dbReference>
<proteinExistence type="predicted"/>
<evidence type="ECO:0000313" key="3">
    <source>
        <dbReference type="Proteomes" id="UP001152484"/>
    </source>
</evidence>
<accession>A0A9P0Z6M9</accession>
<evidence type="ECO:0000259" key="1">
    <source>
        <dbReference type="Pfam" id="PF22936"/>
    </source>
</evidence>
<evidence type="ECO:0000313" key="2">
    <source>
        <dbReference type="EMBL" id="CAH9089022.1"/>
    </source>
</evidence>
<protein>
    <recommendedName>
        <fullName evidence="1">Retrovirus-related Pol polyprotein from transposon TNT 1-94-like beta-barrel domain-containing protein</fullName>
    </recommendedName>
</protein>
<dbReference type="Pfam" id="PF22936">
    <property type="entry name" value="Pol_BBD"/>
    <property type="match status" value="1"/>
</dbReference>